<accession>A0A195DUM4</accession>
<organism evidence="1 2">
    <name type="scientific">Trachymyrmex cornetzi</name>
    <dbReference type="NCBI Taxonomy" id="471704"/>
    <lineage>
        <taxon>Eukaryota</taxon>
        <taxon>Metazoa</taxon>
        <taxon>Ecdysozoa</taxon>
        <taxon>Arthropoda</taxon>
        <taxon>Hexapoda</taxon>
        <taxon>Insecta</taxon>
        <taxon>Pterygota</taxon>
        <taxon>Neoptera</taxon>
        <taxon>Endopterygota</taxon>
        <taxon>Hymenoptera</taxon>
        <taxon>Apocrita</taxon>
        <taxon>Aculeata</taxon>
        <taxon>Formicoidea</taxon>
        <taxon>Formicidae</taxon>
        <taxon>Myrmicinae</taxon>
        <taxon>Trachymyrmex</taxon>
    </lineage>
</organism>
<protein>
    <submittedName>
        <fullName evidence="1">Uncharacterized protein</fullName>
    </submittedName>
</protein>
<gene>
    <name evidence="1" type="ORF">ALC57_11465</name>
</gene>
<proteinExistence type="predicted"/>
<dbReference type="Proteomes" id="UP000078492">
    <property type="component" value="Unassembled WGS sequence"/>
</dbReference>
<evidence type="ECO:0000313" key="1">
    <source>
        <dbReference type="EMBL" id="KYN16254.1"/>
    </source>
</evidence>
<dbReference type="AlphaFoldDB" id="A0A195DUM4"/>
<sequence>MGEVYSILRVVERWIQGDTDPKIIRRKCSVVESKTVEIEPAERSYKSFLADEPVLRDLLRGIPTEHDLFEVVCTINRLVFFYVIIRWINHELWILVGNSYYIINS</sequence>
<name>A0A195DUM4_9HYME</name>
<keyword evidence="2" id="KW-1185">Reference proteome</keyword>
<reference evidence="1 2" key="1">
    <citation type="submission" date="2015-09" db="EMBL/GenBank/DDBJ databases">
        <title>Trachymyrmex cornetzi WGS genome.</title>
        <authorList>
            <person name="Nygaard S."/>
            <person name="Hu H."/>
            <person name="Boomsma J."/>
            <person name="Zhang G."/>
        </authorList>
    </citation>
    <scope>NUCLEOTIDE SEQUENCE [LARGE SCALE GENOMIC DNA]</scope>
    <source>
        <strain evidence="1">Tcor2-1</strain>
        <tissue evidence="1">Whole body</tissue>
    </source>
</reference>
<dbReference type="EMBL" id="KQ980390">
    <property type="protein sequence ID" value="KYN16254.1"/>
    <property type="molecule type" value="Genomic_DNA"/>
</dbReference>
<evidence type="ECO:0000313" key="2">
    <source>
        <dbReference type="Proteomes" id="UP000078492"/>
    </source>
</evidence>